<keyword evidence="5" id="KW-1185">Reference proteome</keyword>
<accession>A0A1X0FPI9</accession>
<gene>
    <name evidence="3" type="ORF">BST30_18105</name>
    <name evidence="2" type="ORF">MMAN_52420</name>
</gene>
<dbReference type="Proteomes" id="UP000465812">
    <property type="component" value="Chromosome"/>
</dbReference>
<protein>
    <submittedName>
        <fullName evidence="3">Uncharacterized protein</fullName>
    </submittedName>
</protein>
<evidence type="ECO:0000313" key="5">
    <source>
        <dbReference type="Proteomes" id="UP000465812"/>
    </source>
</evidence>
<reference evidence="3 4" key="1">
    <citation type="submission" date="2017-02" db="EMBL/GenBank/DDBJ databases">
        <title>The new phylogeny of genus Mycobacterium.</title>
        <authorList>
            <person name="Tortoli E."/>
            <person name="Trovato A."/>
            <person name="Cirillo D.M."/>
        </authorList>
    </citation>
    <scope>NUCLEOTIDE SEQUENCE [LARGE SCALE GENOMIC DNA]</scope>
    <source>
        <strain evidence="3 4">DSM 45255</strain>
    </source>
</reference>
<name>A0A1X0FPI9_MYCNT</name>
<feature type="region of interest" description="Disordered" evidence="1">
    <location>
        <begin position="1"/>
        <end position="22"/>
    </location>
</feature>
<evidence type="ECO:0000313" key="2">
    <source>
        <dbReference type="EMBL" id="BBY41108.1"/>
    </source>
</evidence>
<proteinExistence type="predicted"/>
<reference evidence="2" key="3">
    <citation type="submission" date="2020-02" db="EMBL/GenBank/DDBJ databases">
        <authorList>
            <person name="Matsumoto Y."/>
            <person name="Motooka D."/>
            <person name="Nakamura S."/>
        </authorList>
    </citation>
    <scope>NUCLEOTIDE SEQUENCE</scope>
    <source>
        <strain evidence="2">JCM 18113</strain>
    </source>
</reference>
<dbReference type="AlphaFoldDB" id="A0A1X0FPI9"/>
<evidence type="ECO:0000313" key="3">
    <source>
        <dbReference type="EMBL" id="ORB03408.1"/>
    </source>
</evidence>
<dbReference type="EMBL" id="MVHW01000022">
    <property type="protein sequence ID" value="ORB03408.1"/>
    <property type="molecule type" value="Genomic_DNA"/>
</dbReference>
<reference evidence="2 5" key="2">
    <citation type="journal article" date="2019" name="Emerg. Microbes Infect.">
        <title>Comprehensive subspecies identification of 175 nontuberculous mycobacteria species based on 7547 genomic profiles.</title>
        <authorList>
            <person name="Matsumoto Y."/>
            <person name="Kinjo T."/>
            <person name="Motooka D."/>
            <person name="Nabeya D."/>
            <person name="Jung N."/>
            <person name="Uechi K."/>
            <person name="Horii T."/>
            <person name="Iida T."/>
            <person name="Fujita J."/>
            <person name="Nakamura S."/>
        </authorList>
    </citation>
    <scope>NUCLEOTIDE SEQUENCE [LARGE SCALE GENOMIC DNA]</scope>
    <source>
        <strain evidence="2 5">JCM 18113</strain>
    </source>
</reference>
<dbReference type="Proteomes" id="UP000192760">
    <property type="component" value="Unassembled WGS sequence"/>
</dbReference>
<evidence type="ECO:0000313" key="4">
    <source>
        <dbReference type="Proteomes" id="UP000192760"/>
    </source>
</evidence>
<sequence length="122" mass="13324">MKPTAQTDHRRDPRRSGQRSLGTAEGVLVALRHCSRNEAFINIVQTAKQHSVAPLELADALVTIAENDVTRYFDDAVIAAVDEAWGALLGGGPGYDGDREQAQQPQVTCAHPRLPKLMRLQP</sequence>
<organism evidence="3 4">
    <name type="scientific">Mycobacterium mantenii</name>
    <dbReference type="NCBI Taxonomy" id="560555"/>
    <lineage>
        <taxon>Bacteria</taxon>
        <taxon>Bacillati</taxon>
        <taxon>Actinomycetota</taxon>
        <taxon>Actinomycetes</taxon>
        <taxon>Mycobacteriales</taxon>
        <taxon>Mycobacteriaceae</taxon>
        <taxon>Mycobacterium</taxon>
        <taxon>Mycobacterium avium complex (MAC)</taxon>
    </lineage>
</organism>
<dbReference type="RefSeq" id="WP_083096794.1">
    <property type="nucleotide sequence ID" value="NZ_AP022590.1"/>
</dbReference>
<dbReference type="EMBL" id="AP022590">
    <property type="protein sequence ID" value="BBY41108.1"/>
    <property type="molecule type" value="Genomic_DNA"/>
</dbReference>
<evidence type="ECO:0000256" key="1">
    <source>
        <dbReference type="SAM" id="MobiDB-lite"/>
    </source>
</evidence>